<accession>A0A1C5K0W5</accession>
<reference evidence="2" key="1">
    <citation type="submission" date="2016-06" db="EMBL/GenBank/DDBJ databases">
        <authorList>
            <person name="Varghese N."/>
            <person name="Submissions Spin"/>
        </authorList>
    </citation>
    <scope>NUCLEOTIDE SEQUENCE [LARGE SCALE GENOMIC DNA]</scope>
    <source>
        <strain evidence="2">DSM 45161</strain>
    </source>
</reference>
<gene>
    <name evidence="1" type="ORF">GA0070614_5916</name>
</gene>
<dbReference type="AlphaFoldDB" id="A0A1C5K0W5"/>
<protein>
    <submittedName>
        <fullName evidence="1">Uncharacterized protein</fullName>
    </submittedName>
</protein>
<dbReference type="Proteomes" id="UP000198215">
    <property type="component" value="Chromosome I"/>
</dbReference>
<evidence type="ECO:0000313" key="1">
    <source>
        <dbReference type="EMBL" id="SCG76422.1"/>
    </source>
</evidence>
<evidence type="ECO:0000313" key="2">
    <source>
        <dbReference type="Proteomes" id="UP000198215"/>
    </source>
</evidence>
<sequence length="183" mass="20010">MSIVTGWRSPLLAGVVATIEVELRQSWHRLLADLDVTPGSADEIEVARLVVDDPAGYDWRTVDAALDRLTCPACASPLTRGPVSCQTCELHHRMRFGAREVDRPHVPPGNEHGLRVATAVARGRHRYSPRARVGYELVLPDLLAGTLPTTAQAQAAKALIKLTDDECDLVTGLAEVERLARHR</sequence>
<keyword evidence="2" id="KW-1185">Reference proteome</keyword>
<name>A0A1C5K0W5_9ACTN</name>
<dbReference type="RefSeq" id="WP_231933432.1">
    <property type="nucleotide sequence ID" value="NZ_LT607753.1"/>
</dbReference>
<dbReference type="EMBL" id="LT607753">
    <property type="protein sequence ID" value="SCG76422.1"/>
    <property type="molecule type" value="Genomic_DNA"/>
</dbReference>
<proteinExistence type="predicted"/>
<organism evidence="1 2">
    <name type="scientific">Micromonospora coxensis</name>
    <dbReference type="NCBI Taxonomy" id="356852"/>
    <lineage>
        <taxon>Bacteria</taxon>
        <taxon>Bacillati</taxon>
        <taxon>Actinomycetota</taxon>
        <taxon>Actinomycetes</taxon>
        <taxon>Micromonosporales</taxon>
        <taxon>Micromonosporaceae</taxon>
        <taxon>Micromonospora</taxon>
    </lineage>
</organism>